<sequence length="62" mass="7513">MNIDDYYMSEPLKENIDYYMDPRGFRVMTEKYLKERGYCCGNGCKHCPYFPPHHKGNRELKE</sequence>
<dbReference type="Pfam" id="PF17653">
    <property type="entry name" value="DUF5522"/>
    <property type="match status" value="1"/>
</dbReference>
<dbReference type="RefSeq" id="WP_212193282.1">
    <property type="nucleotide sequence ID" value="NZ_JAGTAR010000057.1"/>
</dbReference>
<evidence type="ECO:0000313" key="2">
    <source>
        <dbReference type="Proteomes" id="UP000679220"/>
    </source>
</evidence>
<dbReference type="Proteomes" id="UP000679220">
    <property type="component" value="Unassembled WGS sequence"/>
</dbReference>
<dbReference type="EMBL" id="JAGTAR010000057">
    <property type="protein sequence ID" value="MBR8538258.1"/>
    <property type="molecule type" value="Genomic_DNA"/>
</dbReference>
<reference evidence="1" key="1">
    <citation type="journal article" date="2018" name="Int. J. Syst. Evol. Microbiol.">
        <title>Carboxylicivirga sediminis sp. nov., isolated from coastal sediment.</title>
        <authorList>
            <person name="Wang F.Q."/>
            <person name="Ren L.H."/>
            <person name="Zou R.J."/>
            <person name="Sun Y.Z."/>
            <person name="Liu X.J."/>
            <person name="Jiang F."/>
            <person name="Liu L.J."/>
        </authorList>
    </citation>
    <scope>NUCLEOTIDE SEQUENCE</scope>
    <source>
        <strain evidence="1">JR1</strain>
    </source>
</reference>
<organism evidence="1 2">
    <name type="scientific">Carboxylicivirga sediminis</name>
    <dbReference type="NCBI Taxonomy" id="2006564"/>
    <lineage>
        <taxon>Bacteria</taxon>
        <taxon>Pseudomonadati</taxon>
        <taxon>Bacteroidota</taxon>
        <taxon>Bacteroidia</taxon>
        <taxon>Marinilabiliales</taxon>
        <taxon>Marinilabiliaceae</taxon>
        <taxon>Carboxylicivirga</taxon>
    </lineage>
</organism>
<keyword evidence="2" id="KW-1185">Reference proteome</keyword>
<dbReference type="AlphaFoldDB" id="A0A941J0R2"/>
<gene>
    <name evidence="1" type="ORF">KDU71_21990</name>
</gene>
<accession>A0A941J0R2</accession>
<reference evidence="1" key="2">
    <citation type="submission" date="2021-04" db="EMBL/GenBank/DDBJ databases">
        <authorList>
            <person name="Zhang T."/>
            <person name="Zhang Y."/>
            <person name="Lu D."/>
            <person name="Zuo D."/>
            <person name="Du Z."/>
        </authorList>
    </citation>
    <scope>NUCLEOTIDE SEQUENCE</scope>
    <source>
        <strain evidence="1">JR1</strain>
    </source>
</reference>
<comment type="caution">
    <text evidence="1">The sequence shown here is derived from an EMBL/GenBank/DDBJ whole genome shotgun (WGS) entry which is preliminary data.</text>
</comment>
<protein>
    <submittedName>
        <fullName evidence="1">Uncharacterized protein</fullName>
    </submittedName>
</protein>
<dbReference type="InterPro" id="IPR040807">
    <property type="entry name" value="DUF5522"/>
</dbReference>
<name>A0A941J0R2_9BACT</name>
<evidence type="ECO:0000313" key="1">
    <source>
        <dbReference type="EMBL" id="MBR8538258.1"/>
    </source>
</evidence>
<proteinExistence type="predicted"/>